<keyword evidence="2" id="KW-1133">Transmembrane helix</keyword>
<evidence type="ECO:0000256" key="1">
    <source>
        <dbReference type="SAM" id="MobiDB-lite"/>
    </source>
</evidence>
<accession>A0A6C0C0V3</accession>
<evidence type="ECO:0000313" key="3">
    <source>
        <dbReference type="EMBL" id="QHS97932.1"/>
    </source>
</evidence>
<organism evidence="3">
    <name type="scientific">viral metagenome</name>
    <dbReference type="NCBI Taxonomy" id="1070528"/>
    <lineage>
        <taxon>unclassified sequences</taxon>
        <taxon>metagenomes</taxon>
        <taxon>organismal metagenomes</taxon>
    </lineage>
</organism>
<name>A0A6C0C0V3_9ZZZZ</name>
<feature type="transmembrane region" description="Helical" evidence="2">
    <location>
        <begin position="20"/>
        <end position="40"/>
    </location>
</feature>
<keyword evidence="2" id="KW-0472">Membrane</keyword>
<reference evidence="3" key="1">
    <citation type="journal article" date="2020" name="Nature">
        <title>Giant virus diversity and host interactions through global metagenomics.</title>
        <authorList>
            <person name="Schulz F."/>
            <person name="Roux S."/>
            <person name="Paez-Espino D."/>
            <person name="Jungbluth S."/>
            <person name="Walsh D.A."/>
            <person name="Denef V.J."/>
            <person name="McMahon K.D."/>
            <person name="Konstantinidis K.T."/>
            <person name="Eloe-Fadrosh E.A."/>
            <person name="Kyrpides N.C."/>
            <person name="Woyke T."/>
        </authorList>
    </citation>
    <scope>NUCLEOTIDE SEQUENCE</scope>
    <source>
        <strain evidence="3">GVMAG-M-3300020182-33</strain>
    </source>
</reference>
<dbReference type="EMBL" id="MN739309">
    <property type="protein sequence ID" value="QHS97932.1"/>
    <property type="molecule type" value="Genomic_DNA"/>
</dbReference>
<sequence>MEVETIVIPSAQGTSNSGCMGAIGGVLLVIFLIWLFFTLFTRPGSRSGVPCYGSGVQQQHAGDGSVPQYSASFHTSRKHTGAQKPERELSPLIDSEAVERELSPLIDSEAVDSADENWLRDNLESLHIDAAPRNGVGAAFNSKMPAWNF</sequence>
<feature type="region of interest" description="Disordered" evidence="1">
    <location>
        <begin position="54"/>
        <end position="88"/>
    </location>
</feature>
<evidence type="ECO:0000256" key="2">
    <source>
        <dbReference type="SAM" id="Phobius"/>
    </source>
</evidence>
<protein>
    <submittedName>
        <fullName evidence="3">Uncharacterized protein</fullName>
    </submittedName>
</protein>
<dbReference type="AlphaFoldDB" id="A0A6C0C0V3"/>
<keyword evidence="2" id="KW-0812">Transmembrane</keyword>
<proteinExistence type="predicted"/>